<keyword evidence="2" id="KW-1185">Reference proteome</keyword>
<comment type="caution">
    <text evidence="1">The sequence shown here is derived from an EMBL/GenBank/DDBJ whole genome shotgun (WGS) entry which is preliminary data.</text>
</comment>
<evidence type="ECO:0000313" key="2">
    <source>
        <dbReference type="Proteomes" id="UP001177021"/>
    </source>
</evidence>
<name>A0ACB0J1W9_TRIPR</name>
<dbReference type="Proteomes" id="UP001177021">
    <property type="component" value="Unassembled WGS sequence"/>
</dbReference>
<proteinExistence type="predicted"/>
<accession>A0ACB0J1W9</accession>
<evidence type="ECO:0000313" key="1">
    <source>
        <dbReference type="EMBL" id="CAJ2638231.1"/>
    </source>
</evidence>
<reference evidence="1" key="1">
    <citation type="submission" date="2023-10" db="EMBL/GenBank/DDBJ databases">
        <authorList>
            <person name="Rodriguez Cubillos JULIANA M."/>
            <person name="De Vega J."/>
        </authorList>
    </citation>
    <scope>NUCLEOTIDE SEQUENCE</scope>
</reference>
<gene>
    <name evidence="1" type="ORF">MILVUS5_LOCUS8467</name>
</gene>
<dbReference type="EMBL" id="CASHSV030000013">
    <property type="protein sequence ID" value="CAJ2638231.1"/>
    <property type="molecule type" value="Genomic_DNA"/>
</dbReference>
<sequence>MVGLDAAIEKKEAENRAANIKVNQVVAVDSLQLPELPNAEIERKESLQILFCPPIWKPPDAESPVVTSPTPPKPSESFESHLATTQGDFIGSFHSSLKQKEQPPPKPPDAVQLGTVLLRRVPLPKPPDLGARVGTVLLPRPPSKPPNAGKPAIMTAIILVTAEESISGELMRFMSLSVEKDLEKVRVRWGINDAVRENGSMDKVGISFNPMDQTHTNFCRILKGVAIWAGVELLDLVQFNESNGILKKGVHIAEDTNLKEQDIGSNWSCCKLGPTENQIGQAQNNSRWVREIQRWSDVGSLKLAHVSVVPCVGIRPDTKVQIKCFTLIPPLVRVSICNVKFKFFKQAGGLQGVDETICLKEFIRTLPMCSHFSLIPIVKLLHEFVVIICANWGDFLATTLIEIYGEYSHVSWAYGLCDRFSTQYGGFAFWYALLRCYMNEVYEYPFEHLGDTWAEKVQTNNATIVLELSPYSHNRKIGKGPHVYRMIKGYDVMASWMDAKFQP</sequence>
<organism evidence="1 2">
    <name type="scientific">Trifolium pratense</name>
    <name type="common">Red clover</name>
    <dbReference type="NCBI Taxonomy" id="57577"/>
    <lineage>
        <taxon>Eukaryota</taxon>
        <taxon>Viridiplantae</taxon>
        <taxon>Streptophyta</taxon>
        <taxon>Embryophyta</taxon>
        <taxon>Tracheophyta</taxon>
        <taxon>Spermatophyta</taxon>
        <taxon>Magnoliopsida</taxon>
        <taxon>eudicotyledons</taxon>
        <taxon>Gunneridae</taxon>
        <taxon>Pentapetalae</taxon>
        <taxon>rosids</taxon>
        <taxon>fabids</taxon>
        <taxon>Fabales</taxon>
        <taxon>Fabaceae</taxon>
        <taxon>Papilionoideae</taxon>
        <taxon>50 kb inversion clade</taxon>
        <taxon>NPAAA clade</taxon>
        <taxon>Hologalegina</taxon>
        <taxon>IRL clade</taxon>
        <taxon>Trifolieae</taxon>
        <taxon>Trifolium</taxon>
    </lineage>
</organism>
<protein>
    <submittedName>
        <fullName evidence="1">Uncharacterized protein</fullName>
    </submittedName>
</protein>